<name>A0A8J8JQ40_9BACT</name>
<accession>A0A8J8JQ40</accession>
<evidence type="ECO:0000313" key="2">
    <source>
        <dbReference type="EMBL" id="NNV54317.1"/>
    </source>
</evidence>
<feature type="signal peptide" evidence="1">
    <location>
        <begin position="1"/>
        <end position="21"/>
    </location>
</feature>
<feature type="chain" id="PRO_5035149666" description="LamG domain-containing protein" evidence="1">
    <location>
        <begin position="22"/>
        <end position="244"/>
    </location>
</feature>
<dbReference type="RefSeq" id="WP_171606242.1">
    <property type="nucleotide sequence ID" value="NZ_WHPF01000002.1"/>
</dbReference>
<reference evidence="2" key="1">
    <citation type="submission" date="2019-10" db="EMBL/GenBank/DDBJ databases">
        <title>Draft genome sequence of Panacibacter sp. KCS-6.</title>
        <authorList>
            <person name="Yim K.J."/>
        </authorList>
    </citation>
    <scope>NUCLEOTIDE SEQUENCE</scope>
    <source>
        <strain evidence="2">KCS-6</strain>
    </source>
</reference>
<keyword evidence="3" id="KW-1185">Reference proteome</keyword>
<organism evidence="2 3">
    <name type="scientific">Limnovirga soli</name>
    <dbReference type="NCBI Taxonomy" id="2656915"/>
    <lineage>
        <taxon>Bacteria</taxon>
        <taxon>Pseudomonadati</taxon>
        <taxon>Bacteroidota</taxon>
        <taxon>Chitinophagia</taxon>
        <taxon>Chitinophagales</taxon>
        <taxon>Chitinophagaceae</taxon>
        <taxon>Limnovirga</taxon>
    </lineage>
</organism>
<proteinExistence type="predicted"/>
<gene>
    <name evidence="2" type="ORF">GD597_02515</name>
</gene>
<dbReference type="AlphaFoldDB" id="A0A8J8JQ40"/>
<evidence type="ECO:0000313" key="3">
    <source>
        <dbReference type="Proteomes" id="UP000598971"/>
    </source>
</evidence>
<comment type="caution">
    <text evidence="2">The sequence shown here is derived from an EMBL/GenBank/DDBJ whole genome shotgun (WGS) entry which is preliminary data.</text>
</comment>
<sequence>MKLFFKPALAIIALTTLFACNKEVINQNSAIASLSQDDARSCVNGTWLGNYATPGLPFLSITDSVFINDGVAKLTTSPWSYFYSAIELPISKCHQFSGDSAKLVVYLKNPTGTSLSVYPFDVTLRLYGSKDTAEVYFLGDLQQYTSLHVGNIGITNSPQLIHTFEDWTEVTLEAKNKRLTVYLNGVPVQQVVYKGNKIGLLKSINIGFKGAGTVDWVKLYNSNTNTQLMQEDFNVNMQSSVNWF</sequence>
<evidence type="ECO:0000256" key="1">
    <source>
        <dbReference type="SAM" id="SignalP"/>
    </source>
</evidence>
<keyword evidence="1" id="KW-0732">Signal</keyword>
<dbReference type="PROSITE" id="PS51257">
    <property type="entry name" value="PROKAR_LIPOPROTEIN"/>
    <property type="match status" value="1"/>
</dbReference>
<protein>
    <recommendedName>
        <fullName evidence="4">LamG domain-containing protein</fullName>
    </recommendedName>
</protein>
<evidence type="ECO:0008006" key="4">
    <source>
        <dbReference type="Google" id="ProtNLM"/>
    </source>
</evidence>
<dbReference type="EMBL" id="WHPF01000002">
    <property type="protein sequence ID" value="NNV54317.1"/>
    <property type="molecule type" value="Genomic_DNA"/>
</dbReference>
<dbReference type="Proteomes" id="UP000598971">
    <property type="component" value="Unassembled WGS sequence"/>
</dbReference>